<keyword evidence="1 2" id="KW-0728">SH3 domain</keyword>
<dbReference type="GO" id="GO:0043332">
    <property type="term" value="C:mating projection tip"/>
    <property type="evidence" value="ECO:0007669"/>
    <property type="project" value="TreeGrafter"/>
</dbReference>
<evidence type="ECO:0000313" key="6">
    <source>
        <dbReference type="EMBL" id="QBM87310.1"/>
    </source>
</evidence>
<dbReference type="PANTHER" id="PTHR47174">
    <property type="entry name" value="BRIDGING INTEGRATOR 3"/>
    <property type="match status" value="1"/>
</dbReference>
<keyword evidence="7" id="KW-1185">Reference proteome</keyword>
<dbReference type="SUPFAM" id="SSF103657">
    <property type="entry name" value="BAR/IMD domain-like"/>
    <property type="match status" value="1"/>
</dbReference>
<reference evidence="7" key="1">
    <citation type="submission" date="2019-03" db="EMBL/GenBank/DDBJ databases">
        <title>Snf2 controls pulcherriminic acid biosynthesis and connects pigmentation and antifungal activity of the yeast Metschnikowia pulcherrima.</title>
        <authorList>
            <person name="Gore-Lloyd D."/>
            <person name="Sumann I."/>
            <person name="Brachmann A.O."/>
            <person name="Schneeberger K."/>
            <person name="Ortiz-Merino R.A."/>
            <person name="Moreno-Beltran M."/>
            <person name="Schlaefli M."/>
            <person name="Kirner P."/>
            <person name="Santos Kron A."/>
            <person name="Wolfe K.H."/>
            <person name="Piel J."/>
            <person name="Ahrens C.H."/>
            <person name="Henk D."/>
            <person name="Freimoser F.M."/>
        </authorList>
    </citation>
    <scope>NUCLEOTIDE SEQUENCE [LARGE SCALE GENOMIC DNA]</scope>
    <source>
        <strain evidence="7">APC 1.2</strain>
    </source>
</reference>
<feature type="region of interest" description="Disordered" evidence="4">
    <location>
        <begin position="308"/>
        <end position="344"/>
    </location>
</feature>
<evidence type="ECO:0000256" key="2">
    <source>
        <dbReference type="PROSITE-ProRule" id="PRU00192"/>
    </source>
</evidence>
<dbReference type="InterPro" id="IPR027267">
    <property type="entry name" value="AH/BAR_dom_sf"/>
</dbReference>
<dbReference type="GO" id="GO:0051666">
    <property type="term" value="P:actin cortical patch localization"/>
    <property type="evidence" value="ECO:0007669"/>
    <property type="project" value="InterPro"/>
</dbReference>
<dbReference type="STRING" id="2163413.A0A4P6XJF1"/>
<dbReference type="AlphaFoldDB" id="A0A4P6XJF1"/>
<dbReference type="Gene3D" id="2.30.30.40">
    <property type="entry name" value="SH3 Domains"/>
    <property type="match status" value="1"/>
</dbReference>
<evidence type="ECO:0000256" key="3">
    <source>
        <dbReference type="SAM" id="Coils"/>
    </source>
</evidence>
<dbReference type="SUPFAM" id="SSF50044">
    <property type="entry name" value="SH3-domain"/>
    <property type="match status" value="1"/>
</dbReference>
<gene>
    <name evidence="6" type="primary">MPUL0B05120</name>
    <name evidence="6" type="ORF">METSCH_B05120</name>
</gene>
<dbReference type="GO" id="GO:0006897">
    <property type="term" value="P:endocytosis"/>
    <property type="evidence" value="ECO:0007669"/>
    <property type="project" value="InterPro"/>
</dbReference>
<dbReference type="PRINTS" id="PR00452">
    <property type="entry name" value="SH3DOMAIN"/>
</dbReference>
<dbReference type="GO" id="GO:0030479">
    <property type="term" value="C:actin cortical patch"/>
    <property type="evidence" value="ECO:0007669"/>
    <property type="project" value="TreeGrafter"/>
</dbReference>
<evidence type="ECO:0000256" key="4">
    <source>
        <dbReference type="SAM" id="MobiDB-lite"/>
    </source>
</evidence>
<proteinExistence type="predicted"/>
<dbReference type="PANTHER" id="PTHR47174:SF1">
    <property type="entry name" value="REDUCED VIABILITY UPON STARVATION PROTEIN 167"/>
    <property type="match status" value="1"/>
</dbReference>
<feature type="domain" description="SH3" evidence="5">
    <location>
        <begin position="348"/>
        <end position="404"/>
    </location>
</feature>
<feature type="coiled-coil region" evidence="3">
    <location>
        <begin position="202"/>
        <end position="229"/>
    </location>
</feature>
<protein>
    <submittedName>
        <fullName evidence="6">BAR domain-containing protein</fullName>
    </submittedName>
</protein>
<dbReference type="PROSITE" id="PS50002">
    <property type="entry name" value="SH3"/>
    <property type="match status" value="1"/>
</dbReference>
<dbReference type="Proteomes" id="UP000292447">
    <property type="component" value="Chromosome II"/>
</dbReference>
<feature type="compositionally biased region" description="Basic and acidic residues" evidence="4">
    <location>
        <begin position="331"/>
        <end position="343"/>
    </location>
</feature>
<sequence length="404" mass="46108">MDHLDYRRGHIGTSMLGSIAGKIASTSHRVRSKTGRINSRVHEHWRKPAHMPTKTVDEDFEELMEELEAISNSCHDIISVNAQYMSLSTEVIESARRVANSVQVLSSPGRLELTTVNPNNERAGLCERTRSYAAAMVEIRICLKESLRSIPQNIDERVKALQIHIDKVQDRVALRDKALLSFDRVYDKFDGMTILSTTSEFTAKQKQEYHSLEKKLVELRRIYEDHNTALKRELPSFFMLVRTFIEPLMQFLFFVQLTAAYQVQSNLLTVSQDLDENACVTPLPLFRINTSRSSLRGQHDNMSVVLHENGLHSRSERSGKRRKAPTMTSKQEAKRPSTARSDESELDNVFGQCRALFNFTSNIDTDLGFEEGDVIKILSCDGDWWAGLLRDKHGFFPGAYVERI</sequence>
<evidence type="ECO:0000313" key="7">
    <source>
        <dbReference type="Proteomes" id="UP000292447"/>
    </source>
</evidence>
<dbReference type="Pfam" id="PF07653">
    <property type="entry name" value="SH3_2"/>
    <property type="match status" value="1"/>
</dbReference>
<dbReference type="InterPro" id="IPR001452">
    <property type="entry name" value="SH3_domain"/>
</dbReference>
<dbReference type="GO" id="GO:0031097">
    <property type="term" value="C:medial cortex"/>
    <property type="evidence" value="ECO:0007669"/>
    <property type="project" value="TreeGrafter"/>
</dbReference>
<dbReference type="GO" id="GO:0097320">
    <property type="term" value="P:plasma membrane tubulation"/>
    <property type="evidence" value="ECO:0007669"/>
    <property type="project" value="TreeGrafter"/>
</dbReference>
<dbReference type="InterPro" id="IPR036028">
    <property type="entry name" value="SH3-like_dom_sf"/>
</dbReference>
<dbReference type="GO" id="GO:1990528">
    <property type="term" value="C:Rvs161p-Rvs167p complex"/>
    <property type="evidence" value="ECO:0007669"/>
    <property type="project" value="TreeGrafter"/>
</dbReference>
<evidence type="ECO:0000256" key="1">
    <source>
        <dbReference type="ARBA" id="ARBA00022443"/>
    </source>
</evidence>
<organism evidence="6 7">
    <name type="scientific">Metschnikowia aff. pulcherrima</name>
    <dbReference type="NCBI Taxonomy" id="2163413"/>
    <lineage>
        <taxon>Eukaryota</taxon>
        <taxon>Fungi</taxon>
        <taxon>Dikarya</taxon>
        <taxon>Ascomycota</taxon>
        <taxon>Saccharomycotina</taxon>
        <taxon>Pichiomycetes</taxon>
        <taxon>Metschnikowiaceae</taxon>
        <taxon>Metschnikowia</taxon>
    </lineage>
</organism>
<name>A0A4P6XJF1_9ASCO</name>
<dbReference type="InterPro" id="IPR046982">
    <property type="entry name" value="BIN3/RVS161-like"/>
</dbReference>
<dbReference type="InterPro" id="IPR004148">
    <property type="entry name" value="BAR_dom"/>
</dbReference>
<dbReference type="Gene3D" id="1.20.1270.60">
    <property type="entry name" value="Arfaptin homology (AH) domain/BAR domain"/>
    <property type="match status" value="1"/>
</dbReference>
<keyword evidence="3" id="KW-0175">Coiled coil</keyword>
<dbReference type="SMART" id="SM00326">
    <property type="entry name" value="SH3"/>
    <property type="match status" value="1"/>
</dbReference>
<dbReference type="EMBL" id="CP034457">
    <property type="protein sequence ID" value="QBM87310.1"/>
    <property type="molecule type" value="Genomic_DNA"/>
</dbReference>
<evidence type="ECO:0000259" key="5">
    <source>
        <dbReference type="PROSITE" id="PS50002"/>
    </source>
</evidence>
<feature type="compositionally biased region" description="Basic and acidic residues" evidence="4">
    <location>
        <begin position="309"/>
        <end position="318"/>
    </location>
</feature>
<accession>A0A4P6XJF1</accession>
<dbReference type="Pfam" id="PF03114">
    <property type="entry name" value="BAR"/>
    <property type="match status" value="1"/>
</dbReference>
<dbReference type="GO" id="GO:0008289">
    <property type="term" value="F:lipid binding"/>
    <property type="evidence" value="ECO:0007669"/>
    <property type="project" value="TreeGrafter"/>
</dbReference>